<dbReference type="PANTHER" id="PTHR15704:SF7">
    <property type="entry name" value="SUPERKILLER COMPLEX PROTEIN 3"/>
    <property type="match status" value="1"/>
</dbReference>
<dbReference type="PROSITE" id="PS50005">
    <property type="entry name" value="TPR"/>
    <property type="match status" value="5"/>
</dbReference>
<evidence type="ECO:0000256" key="2">
    <source>
        <dbReference type="ARBA" id="ARBA00022803"/>
    </source>
</evidence>
<dbReference type="Gene3D" id="1.25.40.10">
    <property type="entry name" value="Tetratricopeptide repeat domain"/>
    <property type="match status" value="5"/>
</dbReference>
<dbReference type="PANTHER" id="PTHR15704">
    <property type="entry name" value="SUPERKILLER 3 PROTEIN-RELATED"/>
    <property type="match status" value="1"/>
</dbReference>
<comment type="caution">
    <text evidence="5">The sequence shown here is derived from an EMBL/GenBank/DDBJ whole genome shotgun (WGS) entry which is preliminary data.</text>
</comment>
<dbReference type="GO" id="GO:0006401">
    <property type="term" value="P:RNA catabolic process"/>
    <property type="evidence" value="ECO:0007669"/>
    <property type="project" value="InterPro"/>
</dbReference>
<feature type="repeat" description="TPR" evidence="3">
    <location>
        <begin position="416"/>
        <end position="449"/>
    </location>
</feature>
<feature type="repeat" description="TPR" evidence="3">
    <location>
        <begin position="954"/>
        <end position="987"/>
    </location>
</feature>
<evidence type="ECO:0000313" key="6">
    <source>
        <dbReference type="Proteomes" id="UP000807716"/>
    </source>
</evidence>
<feature type="compositionally biased region" description="Low complexity" evidence="4">
    <location>
        <begin position="1052"/>
        <end position="1061"/>
    </location>
</feature>
<keyword evidence="6" id="KW-1185">Reference proteome</keyword>
<evidence type="ECO:0000313" key="5">
    <source>
        <dbReference type="EMBL" id="KAG0253953.1"/>
    </source>
</evidence>
<dbReference type="Pfam" id="PF13431">
    <property type="entry name" value="TPR_17"/>
    <property type="match status" value="1"/>
</dbReference>
<dbReference type="Pfam" id="PF13181">
    <property type="entry name" value="TPR_8"/>
    <property type="match status" value="1"/>
</dbReference>
<sequence length="1493" mass="164860">MSSTKINLKNAREALGKKDYNDALKWAQKVLDWESSNYNALVFAGLAHQNLGNVKEGEAAYKKAIENNPDMPLARQGLINFYEKLERWSEYKVALEENLSFFLESDSKKALELTEKLIDLHTKDDNLPKVIELLQTLLPGSALYEALQEKPDHMETLKRLAAVQEQADKEFFDREVQKRRGRLGAGTAEQVRATVRRELFNQSQLASTYEQMIVLDPASGAALLPKLLDFYIGKMGAVSDRDKDEMRARTLELARALVDQGCEDPTPYEFLIRMTDVAKADAYDTSLQEPFLHYWPEKGLSKLFLAHQKYSAGEPIEDVLELVQEGLELAPDAVYGSLFLCWLYYDSKDYDTGLEYALKGVEQVRAQIAATGAVFGVVRRSFELCSAHCYFNLDSKYAPQAQALYEGILQEDSNSIEALHGIGLVASSQGNHDEANEAFLKILDLDPSNIEARSELGWVAYQQGQHDQAAQLLTETVQVEEPRAVDLYRLGRVYFDMGDEYRQDKQYSFTNLISSAKIDPHFAGAFTYLGHFYRLVEEDHIRAQKCYQKAFSMDASEGEAGLHLCDYYLDQGEDSLAEDVLRAATAADRKATWAWRRLGYAELIHGQFVEAINCFQTSLRNDAKDILAWEGLAESYKHEGRYIAALKAFKRAKDLRPDSVAGIYHVASIYQKLSMYPEAIEQYHHSLSLVAEREEQGKESGEEDRVTSVSSPVPSLLGLAETLLEQSNEFFVGGYYGRAADGCGNALRALQQLLDRDTTLQVAWKLVGDVCMTFRRLSSYVHLCPLDSLAAVMAHAPQDANALLHLPETLDANAFEFVRTQVSTTGSQSLQASSPSLLLDAILAVAGLGYKTANILNENEGELAASYWYDIALSYYARHEHATRQQIHSKDAVTGMEVASKCLMVAIRCFKVSLQLFEADGMIWNALGVATLSLNAKLSQHALIKAIEYDPKNAAPWSNLGFLYLINSELDLARQAFANAQTLDPTLAQGWAGQACLASLWDSGESGALFAHAFESSTASIVEADYGYALQAFKDVVEPDSQRKNLHPSKRTLPSPSSSSASATVLVTPTFALTKYLEQRPSDVAALNLMGLIRERLWQHEAAVECFSRAIAALHKQQEQQIEQADGNESTRRMMMLQHNLGRSLLSTGDFEGSIVAYEESMALATALNGGGQAPPPSVIGTCKHLGAGLAYYYAGQLERSLELFEIALGETEQVAGLESSRDDVVVMLSQVLWALGGEEQRQVAKDELFRCIAQSPRHLPAIFGLCAMGLMQDDETLATAAVQELLKFSRADLAQLDPEMKVDQILAQYYALLTEHRLSLTALAKSVHQSPSEGRLWARLAQFVAEHQRTHLSANAATTLAVARSSLNVLRDRLCESTAGGGGSASGGGGGGAGDASAVIKAEEMAGGLYRVSGSLILADEDRQRAVRGWKNPKKEKLEDEHRKSLAKLQEAVLLAQKAARTAPWDRQAWQVLGCAVQALDVCRATLEVATT</sequence>
<dbReference type="InterPro" id="IPR040962">
    <property type="entry name" value="TPR_22"/>
</dbReference>
<dbReference type="SUPFAM" id="SSF48452">
    <property type="entry name" value="TPR-like"/>
    <property type="match status" value="2"/>
</dbReference>
<name>A0A9P6PVT6_9FUNG</name>
<dbReference type="GO" id="GO:0055087">
    <property type="term" value="C:Ski complex"/>
    <property type="evidence" value="ECO:0007669"/>
    <property type="project" value="InterPro"/>
</dbReference>
<dbReference type="EMBL" id="JAAAJB010000548">
    <property type="protein sequence ID" value="KAG0253953.1"/>
    <property type="molecule type" value="Genomic_DNA"/>
</dbReference>
<dbReference type="InterPro" id="IPR011990">
    <property type="entry name" value="TPR-like_helical_dom_sf"/>
</dbReference>
<accession>A0A9P6PVT6</accession>
<feature type="region of interest" description="Disordered" evidence="4">
    <location>
        <begin position="1040"/>
        <end position="1061"/>
    </location>
</feature>
<keyword evidence="1" id="KW-0677">Repeat</keyword>
<gene>
    <name evidence="5" type="primary">SKI3</name>
    <name evidence="5" type="ORF">DFQ27_007119</name>
</gene>
<feature type="repeat" description="TPR" evidence="3">
    <location>
        <begin position="38"/>
        <end position="71"/>
    </location>
</feature>
<evidence type="ECO:0000256" key="1">
    <source>
        <dbReference type="ARBA" id="ARBA00022737"/>
    </source>
</evidence>
<feature type="repeat" description="TPR" evidence="3">
    <location>
        <begin position="626"/>
        <end position="659"/>
    </location>
</feature>
<dbReference type="InterPro" id="IPR019734">
    <property type="entry name" value="TPR_rpt"/>
</dbReference>
<feature type="repeat" description="TPR" evidence="3">
    <location>
        <begin position="592"/>
        <end position="625"/>
    </location>
</feature>
<organism evidence="5 6">
    <name type="scientific">Actinomortierella ambigua</name>
    <dbReference type="NCBI Taxonomy" id="1343610"/>
    <lineage>
        <taxon>Eukaryota</taxon>
        <taxon>Fungi</taxon>
        <taxon>Fungi incertae sedis</taxon>
        <taxon>Mucoromycota</taxon>
        <taxon>Mortierellomycotina</taxon>
        <taxon>Mortierellomycetes</taxon>
        <taxon>Mortierellales</taxon>
        <taxon>Mortierellaceae</taxon>
        <taxon>Actinomortierella</taxon>
    </lineage>
</organism>
<dbReference type="SMART" id="SM00028">
    <property type="entry name" value="TPR"/>
    <property type="match status" value="12"/>
</dbReference>
<evidence type="ECO:0000256" key="3">
    <source>
        <dbReference type="PROSITE-ProRule" id="PRU00339"/>
    </source>
</evidence>
<dbReference type="Pfam" id="PF14559">
    <property type="entry name" value="TPR_19"/>
    <property type="match status" value="1"/>
</dbReference>
<dbReference type="Pfam" id="PF18833">
    <property type="entry name" value="TPR_22"/>
    <property type="match status" value="1"/>
</dbReference>
<protein>
    <submittedName>
        <fullName evidence="5">Superkiller protein 3</fullName>
    </submittedName>
</protein>
<proteinExistence type="predicted"/>
<dbReference type="Proteomes" id="UP000807716">
    <property type="component" value="Unassembled WGS sequence"/>
</dbReference>
<keyword evidence="2 3" id="KW-0802">TPR repeat</keyword>
<reference evidence="5" key="1">
    <citation type="journal article" date="2020" name="Fungal Divers.">
        <title>Resolving the Mortierellaceae phylogeny through synthesis of multi-gene phylogenetics and phylogenomics.</title>
        <authorList>
            <person name="Vandepol N."/>
            <person name="Liber J."/>
            <person name="Desiro A."/>
            <person name="Na H."/>
            <person name="Kennedy M."/>
            <person name="Barry K."/>
            <person name="Grigoriev I.V."/>
            <person name="Miller A.N."/>
            <person name="O'Donnell K."/>
            <person name="Stajich J.E."/>
            <person name="Bonito G."/>
        </authorList>
    </citation>
    <scope>NUCLEOTIDE SEQUENCE</scope>
    <source>
        <strain evidence="5">BC1065</strain>
    </source>
</reference>
<dbReference type="InterPro" id="IPR039226">
    <property type="entry name" value="Ski3/TTC37"/>
</dbReference>
<evidence type="ECO:0000256" key="4">
    <source>
        <dbReference type="SAM" id="MobiDB-lite"/>
    </source>
</evidence>
<dbReference type="OrthoDB" id="421075at2759"/>
<dbReference type="Pfam" id="PF13432">
    <property type="entry name" value="TPR_16"/>
    <property type="match status" value="1"/>
</dbReference>